<feature type="compositionally biased region" description="Low complexity" evidence="2">
    <location>
        <begin position="1"/>
        <end position="10"/>
    </location>
</feature>
<dbReference type="InterPro" id="IPR038799">
    <property type="entry name" value="LEKR1"/>
</dbReference>
<evidence type="ECO:0000313" key="4">
    <source>
        <dbReference type="Proteomes" id="UP001212841"/>
    </source>
</evidence>
<feature type="coiled-coil region" evidence="1">
    <location>
        <begin position="100"/>
        <end position="141"/>
    </location>
</feature>
<comment type="caution">
    <text evidence="3">The sequence shown here is derived from an EMBL/GenBank/DDBJ whole genome shotgun (WGS) entry which is preliminary data.</text>
</comment>
<keyword evidence="1" id="KW-0175">Coiled coil</keyword>
<reference evidence="3" key="1">
    <citation type="submission" date="2020-05" db="EMBL/GenBank/DDBJ databases">
        <title>Phylogenomic resolution of chytrid fungi.</title>
        <authorList>
            <person name="Stajich J.E."/>
            <person name="Amses K."/>
            <person name="Simmons R."/>
            <person name="Seto K."/>
            <person name="Myers J."/>
            <person name="Bonds A."/>
            <person name="Quandt C.A."/>
            <person name="Barry K."/>
            <person name="Liu P."/>
            <person name="Grigoriev I."/>
            <person name="Longcore J.E."/>
            <person name="James T.Y."/>
        </authorList>
    </citation>
    <scope>NUCLEOTIDE SEQUENCE</scope>
    <source>
        <strain evidence="3">JEL0318</strain>
    </source>
</reference>
<gene>
    <name evidence="3" type="ORF">HK097_002890</name>
</gene>
<dbReference type="AlphaFoldDB" id="A0AAD5X0D4"/>
<protein>
    <submittedName>
        <fullName evidence="3">Uncharacterized protein</fullName>
    </submittedName>
</protein>
<evidence type="ECO:0000256" key="2">
    <source>
        <dbReference type="SAM" id="MobiDB-lite"/>
    </source>
</evidence>
<proteinExistence type="predicted"/>
<keyword evidence="4" id="KW-1185">Reference proteome</keyword>
<organism evidence="3 4">
    <name type="scientific">Rhizophlyctis rosea</name>
    <dbReference type="NCBI Taxonomy" id="64517"/>
    <lineage>
        <taxon>Eukaryota</taxon>
        <taxon>Fungi</taxon>
        <taxon>Fungi incertae sedis</taxon>
        <taxon>Chytridiomycota</taxon>
        <taxon>Chytridiomycota incertae sedis</taxon>
        <taxon>Chytridiomycetes</taxon>
        <taxon>Rhizophlyctidales</taxon>
        <taxon>Rhizophlyctidaceae</taxon>
        <taxon>Rhizophlyctis</taxon>
    </lineage>
</organism>
<evidence type="ECO:0000313" key="3">
    <source>
        <dbReference type="EMBL" id="KAJ3039257.1"/>
    </source>
</evidence>
<dbReference type="PANTHER" id="PTHR34251:SF1">
    <property type="entry name" value="LEUCINE, GLUTAMATE AND LYSINE RICH 1"/>
    <property type="match status" value="1"/>
</dbReference>
<feature type="non-terminal residue" evidence="3">
    <location>
        <position position="1"/>
    </location>
</feature>
<evidence type="ECO:0000256" key="1">
    <source>
        <dbReference type="SAM" id="Coils"/>
    </source>
</evidence>
<name>A0AAD5X0D4_9FUNG</name>
<accession>A0AAD5X0D4</accession>
<feature type="coiled-coil region" evidence="1">
    <location>
        <begin position="209"/>
        <end position="411"/>
    </location>
</feature>
<dbReference type="EMBL" id="JADGJD010001653">
    <property type="protein sequence ID" value="KAJ3039257.1"/>
    <property type="molecule type" value="Genomic_DNA"/>
</dbReference>
<dbReference type="PANTHER" id="PTHR34251">
    <property type="entry name" value="LEUCINE-, GLUTAMATE- AND LYSINE-RICH PROTEIN 1"/>
    <property type="match status" value="1"/>
</dbReference>
<dbReference type="Proteomes" id="UP001212841">
    <property type="component" value="Unassembled WGS sequence"/>
</dbReference>
<sequence>MHLQPSDSPSPDFPNDDPPEPLTSFRPLPDEILRMSEEETACQYCGISYLLLTKYERMANHVRGLEEQLEDHKKYAIERPGLLKRIETMIESQRKSSETASALQTQLRASQEEARIALRELEDLKGREGRLTDELESVLKKSTKNEETRKRQLATLFRRLNDIRTELLRTKSDVESSKSEFQSNLTTLTTATIPSLRSQITNHINVVYKQQTNDQLESLRAVEGKAREEVEGVRRELVGVRGALRESLENNRELSQKLSMQRQESVGELDAKRAETDVLQSRITSLESQVNDSTAHIIELTKERDALHQTRRDLEHRFEEQREQVKRDVGVMETHVIGLSEKLTLKEKELQDLQSRMHQERRNSENGSTALGNMSKAMAAKDIRTDRQKTVEAHQNRIRQLQDKFVEDLKEAGRVEADRREVLVRDEMRREAEERCREVRRGCEMELNHLKSHFQTKMDALQASKTQLELTCDRRIGALEVEWSRKCEVLSEQMKKMK</sequence>
<feature type="region of interest" description="Disordered" evidence="2">
    <location>
        <begin position="1"/>
        <end position="27"/>
    </location>
</feature>